<accession>A0A0D7CMN5</accession>
<evidence type="ECO:0000313" key="2">
    <source>
        <dbReference type="Proteomes" id="UP000032458"/>
    </source>
</evidence>
<comment type="caution">
    <text evidence="1">The sequence shown here is derived from an EMBL/GenBank/DDBJ whole genome shotgun (WGS) entry which is preliminary data.</text>
</comment>
<protein>
    <submittedName>
        <fullName evidence="1">Uncharacterized protein</fullName>
    </submittedName>
</protein>
<dbReference type="AlphaFoldDB" id="A0A0D7CMN5"/>
<organism evidence="1 2">
    <name type="scientific">Streptomyces natalensis ATCC 27448</name>
    <dbReference type="NCBI Taxonomy" id="1240678"/>
    <lineage>
        <taxon>Bacteria</taxon>
        <taxon>Bacillati</taxon>
        <taxon>Actinomycetota</taxon>
        <taxon>Actinomycetes</taxon>
        <taxon>Kitasatosporales</taxon>
        <taxon>Streptomycetaceae</taxon>
        <taxon>Streptomyces</taxon>
    </lineage>
</organism>
<reference evidence="1 2" key="1">
    <citation type="submission" date="2014-09" db="EMBL/GenBank/DDBJ databases">
        <title>Draft genome sequence of Streptomyces natalensis ATCC 27448, producer of the antifungal pimaricin.</title>
        <authorList>
            <person name="Mendes M.V."/>
            <person name="Beites T."/>
            <person name="Pires S."/>
            <person name="Santos C.L."/>
            <person name="Moradas-Ferreira P."/>
        </authorList>
    </citation>
    <scope>NUCLEOTIDE SEQUENCE [LARGE SCALE GENOMIC DNA]</scope>
    <source>
        <strain evidence="1 2">ATCC 27448</strain>
    </source>
</reference>
<dbReference type="Proteomes" id="UP000032458">
    <property type="component" value="Unassembled WGS sequence"/>
</dbReference>
<dbReference type="EMBL" id="JRKI01000023">
    <property type="protein sequence ID" value="KIZ17321.1"/>
    <property type="molecule type" value="Genomic_DNA"/>
</dbReference>
<dbReference type="RefSeq" id="WP_030067918.1">
    <property type="nucleotide sequence ID" value="NZ_JRKI01000023.1"/>
</dbReference>
<gene>
    <name evidence="1" type="ORF">SNA_14975</name>
</gene>
<sequence length="96" mass="9996">MSQKQPGNEGLVTIPATEVSKQDLGTLSLEYRDGVPVLKLSEGTAAPAHLAVVDSSGNTVASYTATMAPKKRSDFDNYVALGDSFAAGPTIDINRA</sequence>
<dbReference type="PATRIC" id="fig|1240678.4.peg.3145"/>
<evidence type="ECO:0000313" key="1">
    <source>
        <dbReference type="EMBL" id="KIZ17321.1"/>
    </source>
</evidence>
<name>A0A0D7CMN5_9ACTN</name>
<proteinExistence type="predicted"/>
<keyword evidence="2" id="KW-1185">Reference proteome</keyword>